<dbReference type="PANTHER" id="PTHR45913:SF21">
    <property type="entry name" value="DUF4371 DOMAIN-CONTAINING PROTEIN"/>
    <property type="match status" value="1"/>
</dbReference>
<evidence type="ECO:0008006" key="4">
    <source>
        <dbReference type="Google" id="ProtNLM"/>
    </source>
</evidence>
<dbReference type="EMBL" id="CP045897">
    <property type="protein sequence ID" value="QQP51101.1"/>
    <property type="molecule type" value="Genomic_DNA"/>
</dbReference>
<protein>
    <recommendedName>
        <fullName evidence="4">SPIN-DOC-like zinc-finger domain-containing protein</fullName>
    </recommendedName>
</protein>
<name>A0A7T8KAA1_CALRO</name>
<reference evidence="3" key="1">
    <citation type="submission" date="2021-01" db="EMBL/GenBank/DDBJ databases">
        <title>Caligus Genome Assembly.</title>
        <authorList>
            <person name="Gallardo-Escarate C."/>
        </authorList>
    </citation>
    <scope>NUCLEOTIDE SEQUENCE [LARGE SCALE GENOMIC DNA]</scope>
</reference>
<gene>
    <name evidence="2" type="ORF">FKW44_007277</name>
    <name evidence="1" type="ORF">FKW44_012337</name>
</gene>
<keyword evidence="3" id="KW-1185">Reference proteome</keyword>
<dbReference type="AlphaFoldDB" id="A0A7T8KAA1"/>
<dbReference type="Proteomes" id="UP000595437">
    <property type="component" value="Chromosome 8"/>
</dbReference>
<dbReference type="EMBL" id="CP045893">
    <property type="protein sequence ID" value="QQP54443.1"/>
    <property type="molecule type" value="Genomic_DNA"/>
</dbReference>
<evidence type="ECO:0000313" key="2">
    <source>
        <dbReference type="EMBL" id="QQP54443.1"/>
    </source>
</evidence>
<evidence type="ECO:0000313" key="3">
    <source>
        <dbReference type="Proteomes" id="UP000595437"/>
    </source>
</evidence>
<proteinExistence type="predicted"/>
<dbReference type="InterPro" id="IPR012337">
    <property type="entry name" value="RNaseH-like_sf"/>
</dbReference>
<accession>A0A7T8KAA1</accession>
<organism evidence="1 3">
    <name type="scientific">Caligus rogercresseyi</name>
    <name type="common">Sea louse</name>
    <dbReference type="NCBI Taxonomy" id="217165"/>
    <lineage>
        <taxon>Eukaryota</taxon>
        <taxon>Metazoa</taxon>
        <taxon>Ecdysozoa</taxon>
        <taxon>Arthropoda</taxon>
        <taxon>Crustacea</taxon>
        <taxon>Multicrustacea</taxon>
        <taxon>Hexanauplia</taxon>
        <taxon>Copepoda</taxon>
        <taxon>Siphonostomatoida</taxon>
        <taxon>Caligidae</taxon>
        <taxon>Caligus</taxon>
    </lineage>
</organism>
<dbReference type="SUPFAM" id="SSF53098">
    <property type="entry name" value="Ribonuclease H-like"/>
    <property type="match status" value="1"/>
</dbReference>
<dbReference type="OrthoDB" id="6356674at2759"/>
<dbReference type="PANTHER" id="PTHR45913">
    <property type="entry name" value="EPM2A-INTERACTING PROTEIN 1"/>
    <property type="match status" value="1"/>
</dbReference>
<dbReference type="Proteomes" id="UP000595437">
    <property type="component" value="Chromosome 4"/>
</dbReference>
<reference evidence="1" key="2">
    <citation type="journal article" name="Sci. Data">
        <title>Chromosome-scale genome assembly of the sea louse Caligus rogercresseyi by SMRT sequencing and Hi-C analysis.</title>
        <authorList>
            <person name="Gallardo-Escarate C."/>
            <person name="Valenzuela-Munoz V."/>
            <person name="Nunez-Acuna G."/>
            <person name="Valenzuela-Miranda D."/>
            <person name="Goncalves A.T."/>
            <person name="Escobar-Sepulveda H."/>
            <person name="Liachko I."/>
            <person name="Nelson B."/>
            <person name="Roberts S."/>
            <person name="Warren W."/>
        </authorList>
    </citation>
    <scope>NUCLEOTIDE SEQUENCE</scope>
    <source>
        <tissue evidence="1">Whole tissue</tissue>
    </source>
</reference>
<sequence>MTEKRKRTYNFNSDWENEFFFTTVKDSCVCLICRLTVAIPKRHNVERHFKTSHLSYDANYPPGSALRVEKVGELKSGLCKQQSFFTRPAKKSQKATEASFRATEHLIKRKKAFTDGDLFKETMMIVANTLFQDEKYGKEVFSSLSDVQMGASTMARRVTTMSDNLTDQLDRDLAECKWFSIQCDESIDSSSTAQLMMFVRMVFKDFSTKEELLTLLPLKTTTRGVDIYNAVKEFFNIKNIPLQKLVSITTDGAPAMTGRHVGFIAHCKSDPAFPKFVQYHCIIHQQALCAKVRFLNFVFHIFHPCCCPVQGPIIIPIKCAYFIFQVIGFEHVMTPVVRIINSIRSKAKQHRSFKVLLEELSAEYRDLLLHTDIRWLSRGRILLRFLSLLSEIKDFMKSRDEDTSMLEDTAWLLDLAFLTDITGKLNNLNRALQGKGKTVADMISALNAFKAQMNIFSAHLQRKKVLHFPSLQMVLKDNVSASESFGKVAEKYSQVINRLGQEFESRFCDIDKLEPCVSFISNPFMNVDTTCIAEQLSEMLSLDAGQVEMEIVTLQNDIHLKAHKATENFWGLVDIERFSGLCTAAMKVASLFGSTYLCESAFSDMNYIKNRHRTRLTDTHLQDSLRIAVSSYSPDYNALVASMQCQASH</sequence>
<evidence type="ECO:0000313" key="1">
    <source>
        <dbReference type="EMBL" id="QQP51101.1"/>
    </source>
</evidence>